<name>A0A7R9BKB4_9CRUS</name>
<dbReference type="EMBL" id="CAJPEX010000484">
    <property type="protein sequence ID" value="CAG0915954.1"/>
    <property type="molecule type" value="Genomic_DNA"/>
</dbReference>
<comment type="subunit">
    <text evidence="8">Component of the translation initiation factor 2B (eIF2B) complex which is a heterodecamer of two sets of five different subunits: alpha, beta, gamma, delta and epsilon. Subunits alpha, beta and delta comprise a regulatory subcomplex and subunits epsilon and gamma comprise a catalytic subcomplex. Within the complex, the hexameric regulatory complex resides at the center, with the two heterodimeric catalytic subcomplexes bound on opposite sides.</text>
</comment>
<reference evidence="10" key="1">
    <citation type="submission" date="2020-11" db="EMBL/GenBank/DDBJ databases">
        <authorList>
            <person name="Tran Van P."/>
        </authorList>
    </citation>
    <scope>NUCLEOTIDE SEQUENCE</scope>
</reference>
<dbReference type="Proteomes" id="UP000678499">
    <property type="component" value="Unassembled WGS sequence"/>
</dbReference>
<dbReference type="AlphaFoldDB" id="A0A7R9BKB4"/>
<keyword evidence="4" id="KW-0396">Initiation factor</keyword>
<evidence type="ECO:0000256" key="5">
    <source>
        <dbReference type="ARBA" id="ARBA00022917"/>
    </source>
</evidence>
<dbReference type="GO" id="GO:0003743">
    <property type="term" value="F:translation initiation factor activity"/>
    <property type="evidence" value="ECO:0007669"/>
    <property type="project" value="UniProtKB-KW"/>
</dbReference>
<dbReference type="InterPro" id="IPR037171">
    <property type="entry name" value="NagB/RpiA_transferase-like"/>
</dbReference>
<gene>
    <name evidence="10" type="ORF">NMOB1V02_LOCUS3589</name>
</gene>
<dbReference type="EMBL" id="OA882521">
    <property type="protein sequence ID" value="CAD7275802.1"/>
    <property type="molecule type" value="Genomic_DNA"/>
</dbReference>
<evidence type="ECO:0000256" key="8">
    <source>
        <dbReference type="ARBA" id="ARBA00046432"/>
    </source>
</evidence>
<dbReference type="InterPro" id="IPR042529">
    <property type="entry name" value="IF_2B-like_C"/>
</dbReference>
<keyword evidence="11" id="KW-1185">Reference proteome</keyword>
<dbReference type="GO" id="GO:0005829">
    <property type="term" value="C:cytosol"/>
    <property type="evidence" value="ECO:0007669"/>
    <property type="project" value="UniProtKB-SubCell"/>
</dbReference>
<comment type="subcellular location">
    <subcellularLocation>
        <location evidence="1">Cytoplasm</location>
        <location evidence="1">Cytosol</location>
    </subcellularLocation>
</comment>
<dbReference type="InterPro" id="IPR051855">
    <property type="entry name" value="eIF2B_beta_subunit"/>
</dbReference>
<evidence type="ECO:0000256" key="3">
    <source>
        <dbReference type="ARBA" id="ARBA00022490"/>
    </source>
</evidence>
<dbReference type="GO" id="GO:0005085">
    <property type="term" value="F:guanyl-nucleotide exchange factor activity"/>
    <property type="evidence" value="ECO:0007669"/>
    <property type="project" value="TreeGrafter"/>
</dbReference>
<dbReference type="OrthoDB" id="269919at2759"/>
<evidence type="ECO:0000313" key="11">
    <source>
        <dbReference type="Proteomes" id="UP000678499"/>
    </source>
</evidence>
<keyword evidence="5" id="KW-0648">Protein biosynthesis</keyword>
<protein>
    <recommendedName>
        <fullName evidence="6">Translation initiation factor eIF2B subunit beta</fullName>
    </recommendedName>
    <alternativeName>
        <fullName evidence="7">eIF2B GDP-GTP exchange factor subunit beta</fullName>
    </alternativeName>
</protein>
<dbReference type="PANTHER" id="PTHR45859:SF1">
    <property type="entry name" value="TRANSLATION INITIATION FACTOR EIF-2B SUBUNIT BETA"/>
    <property type="match status" value="1"/>
</dbReference>
<evidence type="ECO:0000256" key="9">
    <source>
        <dbReference type="RuleBase" id="RU003814"/>
    </source>
</evidence>
<evidence type="ECO:0000256" key="2">
    <source>
        <dbReference type="ARBA" id="ARBA00007251"/>
    </source>
</evidence>
<organism evidence="10">
    <name type="scientific">Notodromas monacha</name>
    <dbReference type="NCBI Taxonomy" id="399045"/>
    <lineage>
        <taxon>Eukaryota</taxon>
        <taxon>Metazoa</taxon>
        <taxon>Ecdysozoa</taxon>
        <taxon>Arthropoda</taxon>
        <taxon>Crustacea</taxon>
        <taxon>Oligostraca</taxon>
        <taxon>Ostracoda</taxon>
        <taxon>Podocopa</taxon>
        <taxon>Podocopida</taxon>
        <taxon>Cypridocopina</taxon>
        <taxon>Cypridoidea</taxon>
        <taxon>Cyprididae</taxon>
        <taxon>Notodromas</taxon>
    </lineage>
</organism>
<evidence type="ECO:0000256" key="1">
    <source>
        <dbReference type="ARBA" id="ARBA00004514"/>
    </source>
</evidence>
<evidence type="ECO:0000256" key="7">
    <source>
        <dbReference type="ARBA" id="ARBA00044228"/>
    </source>
</evidence>
<keyword evidence="3" id="KW-0963">Cytoplasm</keyword>
<evidence type="ECO:0000256" key="4">
    <source>
        <dbReference type="ARBA" id="ARBA00022540"/>
    </source>
</evidence>
<dbReference type="GO" id="GO:0005851">
    <property type="term" value="C:eukaryotic translation initiation factor 2B complex"/>
    <property type="evidence" value="ECO:0007669"/>
    <property type="project" value="TreeGrafter"/>
</dbReference>
<dbReference type="InterPro" id="IPR000649">
    <property type="entry name" value="IF-2B-related"/>
</dbReference>
<accession>A0A7R9BKB4</accession>
<proteinExistence type="inferred from homology"/>
<sequence>MSSDCLVELKTNSFKNPTHAAQVTLDAVRNLVLGNAWTCAKDLFNVLTPTERCLFGAINENAPFARNLILRCLKIIRDDYTAIYDANKSLDTHTQKPSVGWDAQPSYAVPFEDLKERLLDSLSELSAEMELNALNMAQHAPQHVHTNDVVLTMGYSPHVELFLKTAAKKGRSYHVIVAEGGPEKLGRKMACSLASEGVAVTLISDAAVFAVMPKVNKVVLGTYLVMSNGGIRAMCGSHLVALAASRYAVPVLICSTSSALVPEYPEVFEESMMHKAPFHDFAPKALCVMKDGTRPAMCNPMYDYVPPDLISIFLFNSGGYVPSYVYSLRSELYSLEDISWIPGRSPDGEKLSQ</sequence>
<dbReference type="SUPFAM" id="SSF100950">
    <property type="entry name" value="NagB/RpiA/CoA transferase-like"/>
    <property type="match status" value="1"/>
</dbReference>
<evidence type="ECO:0000313" key="10">
    <source>
        <dbReference type="EMBL" id="CAD7275802.1"/>
    </source>
</evidence>
<evidence type="ECO:0000256" key="6">
    <source>
        <dbReference type="ARBA" id="ARBA00044122"/>
    </source>
</evidence>
<dbReference type="Pfam" id="PF01008">
    <property type="entry name" value="IF-2B"/>
    <property type="match status" value="1"/>
</dbReference>
<dbReference type="PANTHER" id="PTHR45859">
    <property type="entry name" value="TRANSLATION INITIATION FACTOR EIF-2B SUBUNIT BETA"/>
    <property type="match status" value="1"/>
</dbReference>
<dbReference type="Gene3D" id="3.40.50.10470">
    <property type="entry name" value="Translation initiation factor eif-2b, domain 2"/>
    <property type="match status" value="1"/>
</dbReference>
<comment type="similarity">
    <text evidence="2 9">Belongs to the eIF-2B alpha/beta/delta subunits family.</text>
</comment>